<evidence type="ECO:0000256" key="1">
    <source>
        <dbReference type="SAM" id="MobiDB-lite"/>
    </source>
</evidence>
<organism evidence="2 3">
    <name type="scientific">Phytophthora fragariae</name>
    <dbReference type="NCBI Taxonomy" id="53985"/>
    <lineage>
        <taxon>Eukaryota</taxon>
        <taxon>Sar</taxon>
        <taxon>Stramenopiles</taxon>
        <taxon>Oomycota</taxon>
        <taxon>Peronosporomycetes</taxon>
        <taxon>Peronosporales</taxon>
        <taxon>Peronosporaceae</taxon>
        <taxon>Phytophthora</taxon>
    </lineage>
</organism>
<name>A0A6G0LWJ6_9STRA</name>
<feature type="compositionally biased region" description="Low complexity" evidence="1">
    <location>
        <begin position="124"/>
        <end position="138"/>
    </location>
</feature>
<feature type="region of interest" description="Disordered" evidence="1">
    <location>
        <begin position="121"/>
        <end position="196"/>
    </location>
</feature>
<feature type="compositionally biased region" description="Polar residues" evidence="1">
    <location>
        <begin position="175"/>
        <end position="196"/>
    </location>
</feature>
<protein>
    <submittedName>
        <fullName evidence="2">Uncharacterized protein</fullName>
    </submittedName>
</protein>
<reference evidence="2 3" key="1">
    <citation type="submission" date="2018-09" db="EMBL/GenBank/DDBJ databases">
        <title>Genomic investigation of the strawberry pathogen Phytophthora fragariae indicates pathogenicity is determined by transcriptional variation in three key races.</title>
        <authorList>
            <person name="Adams T.M."/>
            <person name="Armitage A.D."/>
            <person name="Sobczyk M.K."/>
            <person name="Bates H.J."/>
            <person name="Dunwell J.M."/>
            <person name="Nellist C.F."/>
            <person name="Harrison R.J."/>
        </authorList>
    </citation>
    <scope>NUCLEOTIDE SEQUENCE [LARGE SCALE GENOMIC DNA]</scope>
    <source>
        <strain evidence="2 3">ONT-3</strain>
    </source>
</reference>
<comment type="caution">
    <text evidence="2">The sequence shown here is derived from an EMBL/GenBank/DDBJ whole genome shotgun (WGS) entry which is preliminary data.</text>
</comment>
<dbReference type="AlphaFoldDB" id="A0A6G0LWJ6"/>
<evidence type="ECO:0000313" key="2">
    <source>
        <dbReference type="EMBL" id="KAE9133947.1"/>
    </source>
</evidence>
<sequence>MSLLDMRFDTPQHIEVLEQMTQVLKEGIGEARRHGYDVEIPHDIRQTILAVNQLEADEAGVWLTKPILSVPSRRAPLQQRYRPRTDPVDRSISLGDDRCVEWSASRNACTRRRDYATHCVGVTGSPSSAESGGSAGASDRANTPGACSSSCSFAGRSPSAPAPSPGSLIGRPTPTGRTATSSTPARSPCSSTRPRA</sequence>
<proteinExistence type="predicted"/>
<gene>
    <name evidence="2" type="ORF">PF010_g2641</name>
</gene>
<dbReference type="Proteomes" id="UP000488956">
    <property type="component" value="Unassembled WGS sequence"/>
</dbReference>
<accession>A0A6G0LWJ6</accession>
<evidence type="ECO:0000313" key="3">
    <source>
        <dbReference type="Proteomes" id="UP000488956"/>
    </source>
</evidence>
<dbReference type="EMBL" id="QXFX01000074">
    <property type="protein sequence ID" value="KAE9133947.1"/>
    <property type="molecule type" value="Genomic_DNA"/>
</dbReference>